<gene>
    <name evidence="1" type="ORF">BDY19DRAFT_931213</name>
</gene>
<sequence length="261" mass="25599">MFSKLLLLASLAATAVFADPTPSAPGPGDSFNQGSDCKIGWTPDNTGAWTTMNIELMTGDNFNMKHLTTVTTVDGTKTSSFTWKCPAVVPNSAIYFYQFTSPASNVTLWTTRFGIASTDGHLDAPAQTTQPDGAAIPWGVGALADPSTATPPPSGSSSNSTSSGSAVASGSAAGSASGSSAQTVVSLSSTVSPSGFSTSASSHATSTSSHSTSASSAKSSGSTAPTNGAAAANTAVGGFEGGVVKVVVALAGVAAAFVVGL</sequence>
<proteinExistence type="predicted"/>
<dbReference type="EMBL" id="MU274905">
    <property type="protein sequence ID" value="KAI0091582.1"/>
    <property type="molecule type" value="Genomic_DNA"/>
</dbReference>
<evidence type="ECO:0000313" key="1">
    <source>
        <dbReference type="EMBL" id="KAI0091582.1"/>
    </source>
</evidence>
<organism evidence="1 2">
    <name type="scientific">Irpex rosettiformis</name>
    <dbReference type="NCBI Taxonomy" id="378272"/>
    <lineage>
        <taxon>Eukaryota</taxon>
        <taxon>Fungi</taxon>
        <taxon>Dikarya</taxon>
        <taxon>Basidiomycota</taxon>
        <taxon>Agaricomycotina</taxon>
        <taxon>Agaricomycetes</taxon>
        <taxon>Polyporales</taxon>
        <taxon>Irpicaceae</taxon>
        <taxon>Irpex</taxon>
    </lineage>
</organism>
<name>A0ACB8UB16_9APHY</name>
<reference evidence="1" key="1">
    <citation type="journal article" date="2021" name="Environ. Microbiol.">
        <title>Gene family expansions and transcriptome signatures uncover fungal adaptations to wood decay.</title>
        <authorList>
            <person name="Hage H."/>
            <person name="Miyauchi S."/>
            <person name="Viragh M."/>
            <person name="Drula E."/>
            <person name="Min B."/>
            <person name="Chaduli D."/>
            <person name="Navarro D."/>
            <person name="Favel A."/>
            <person name="Norest M."/>
            <person name="Lesage-Meessen L."/>
            <person name="Balint B."/>
            <person name="Merenyi Z."/>
            <person name="de Eugenio L."/>
            <person name="Morin E."/>
            <person name="Martinez A.T."/>
            <person name="Baldrian P."/>
            <person name="Stursova M."/>
            <person name="Martinez M.J."/>
            <person name="Novotny C."/>
            <person name="Magnuson J.K."/>
            <person name="Spatafora J.W."/>
            <person name="Maurice S."/>
            <person name="Pangilinan J."/>
            <person name="Andreopoulos W."/>
            <person name="LaButti K."/>
            <person name="Hundley H."/>
            <person name="Na H."/>
            <person name="Kuo A."/>
            <person name="Barry K."/>
            <person name="Lipzen A."/>
            <person name="Henrissat B."/>
            <person name="Riley R."/>
            <person name="Ahrendt S."/>
            <person name="Nagy L.G."/>
            <person name="Grigoriev I.V."/>
            <person name="Martin F."/>
            <person name="Rosso M.N."/>
        </authorList>
    </citation>
    <scope>NUCLEOTIDE SEQUENCE</scope>
    <source>
        <strain evidence="1">CBS 384.51</strain>
    </source>
</reference>
<comment type="caution">
    <text evidence="1">The sequence shown here is derived from an EMBL/GenBank/DDBJ whole genome shotgun (WGS) entry which is preliminary data.</text>
</comment>
<keyword evidence="2" id="KW-1185">Reference proteome</keyword>
<accession>A0ACB8UB16</accession>
<evidence type="ECO:0000313" key="2">
    <source>
        <dbReference type="Proteomes" id="UP001055072"/>
    </source>
</evidence>
<protein>
    <submittedName>
        <fullName evidence="1">Uncharacterized protein</fullName>
    </submittedName>
</protein>
<dbReference type="Proteomes" id="UP001055072">
    <property type="component" value="Unassembled WGS sequence"/>
</dbReference>